<evidence type="ECO:0008006" key="4">
    <source>
        <dbReference type="Google" id="ProtNLM"/>
    </source>
</evidence>
<sequence length="519" mass="57574">MKTSVYIFAVFASVMMAFDSSAQVPLYTADAVRFSQTDGGGSARFVGLGGANVSLGGDISSISANPAGLGFYNRSSWAISPVLRLGQFNSTYEGNNTFNVGGNFQIPNLGFVLQNRFEEYADSKWISGAFGLAINQKQSFYNNINYNGTVSQNENGIAYDFTENALTPFLSDNGFREFNTQNEIDDVANSNAYTYLAYQTYLLQTFNTENNTFLIDRYDFDGDTGGYLTQSADQRENIDTYSGITTLDVSYGANYNDKIYIGAALNVNFLNYRMVRSFRETPDNSFLNYMDLNEETMITGAGAAFTLGAIYKPINILNVGFSYTSPTFISMNETQDIAMETFFFFNPETGEENISYEEEIINEVPSYSLRLPQKVSVGATTFISKYGFITADLEYVDYASARYSSTNGAFDGDVPEVGNNLNSTFNLKVGAEGRLNIFRARVGYAYFDNPYKNFNLNRQSISAGIGIMKKNGFFIDATYRLSSFDNPDFVAYSSSDMSSDVIRSESDISNFRLTIGKSL</sequence>
<dbReference type="Gene3D" id="2.40.160.60">
    <property type="entry name" value="Outer membrane protein transport protein (OMPP1/FadL/TodX)"/>
    <property type="match status" value="1"/>
</dbReference>
<evidence type="ECO:0000313" key="2">
    <source>
        <dbReference type="EMBL" id="WMN06352.1"/>
    </source>
</evidence>
<dbReference type="EMBL" id="CP129970">
    <property type="protein sequence ID" value="WMN06352.1"/>
    <property type="molecule type" value="Genomic_DNA"/>
</dbReference>
<dbReference type="RefSeq" id="WP_308356148.1">
    <property type="nucleotide sequence ID" value="NZ_CP129970.2"/>
</dbReference>
<proteinExistence type="predicted"/>
<keyword evidence="3" id="KW-1185">Reference proteome</keyword>
<name>A0AA51R665_9BACT</name>
<accession>A0AA51R665</accession>
<feature type="chain" id="PRO_5041231408" description="Transporter" evidence="1">
    <location>
        <begin position="23"/>
        <end position="519"/>
    </location>
</feature>
<dbReference type="AlphaFoldDB" id="A0AA51R665"/>
<organism evidence="2 3">
    <name type="scientific">Marivirga arenosa</name>
    <dbReference type="NCBI Taxonomy" id="3059076"/>
    <lineage>
        <taxon>Bacteria</taxon>
        <taxon>Pseudomonadati</taxon>
        <taxon>Bacteroidota</taxon>
        <taxon>Cytophagia</taxon>
        <taxon>Cytophagales</taxon>
        <taxon>Marivirgaceae</taxon>
        <taxon>Marivirga</taxon>
    </lineage>
</organism>
<reference evidence="2" key="1">
    <citation type="submission" date="2023-08" db="EMBL/GenBank/DDBJ databases">
        <title>Comparative genomics and taxonomic characterization of three novel marine species of genus Marivirga.</title>
        <authorList>
            <person name="Muhammad N."/>
            <person name="Kim S.-G."/>
        </authorList>
    </citation>
    <scope>NUCLEOTIDE SEQUENCE [LARGE SCALE GENOMIC DNA]</scope>
    <source>
        <strain evidence="2">ABR2-2</strain>
    </source>
</reference>
<gene>
    <name evidence="2" type="ORF">QYS48_32295</name>
</gene>
<keyword evidence="1" id="KW-0732">Signal</keyword>
<dbReference type="Proteomes" id="UP001244443">
    <property type="component" value="Chromosome"/>
</dbReference>
<feature type="signal peptide" evidence="1">
    <location>
        <begin position="1"/>
        <end position="22"/>
    </location>
</feature>
<dbReference type="SUPFAM" id="SSF56935">
    <property type="entry name" value="Porins"/>
    <property type="match status" value="1"/>
</dbReference>
<evidence type="ECO:0000313" key="3">
    <source>
        <dbReference type="Proteomes" id="UP001244443"/>
    </source>
</evidence>
<protein>
    <recommendedName>
        <fullName evidence="4">Transporter</fullName>
    </recommendedName>
</protein>
<evidence type="ECO:0000256" key="1">
    <source>
        <dbReference type="SAM" id="SignalP"/>
    </source>
</evidence>